<reference evidence="11" key="2">
    <citation type="submission" date="2020-09" db="EMBL/GenBank/DDBJ databases">
        <authorList>
            <person name="Sun Q."/>
            <person name="Zhou Y."/>
        </authorList>
    </citation>
    <scope>NUCLEOTIDE SEQUENCE</scope>
    <source>
        <strain evidence="11">CGMCC 1.15493</strain>
    </source>
</reference>
<dbReference type="Proteomes" id="UP000613160">
    <property type="component" value="Unassembled WGS sequence"/>
</dbReference>
<comment type="caution">
    <text evidence="11">The sequence shown here is derived from an EMBL/GenBank/DDBJ whole genome shotgun (WGS) entry which is preliminary data.</text>
</comment>
<evidence type="ECO:0000256" key="2">
    <source>
        <dbReference type="ARBA" id="ARBA00022490"/>
    </source>
</evidence>
<sequence>MTDPAVALPDDGLVLAVNSGSSSIKFALFGPGDSPALVRGTLADGARPGFEARDAGGAVLVCQSLAEGTPAAAVFAGLLDWIETFAGAGRLTAVGHRIVHGGDAFAAPVELTPETIEALAALTPLAPLHQPRCLQPVGVIAALRPGLLQIGCFDTAFHRSMEPTVRRYGLPRRFEQLGIRKFGFHGLSYEHIADRLHAMGKDTGSPTVVAHLGSGASLCAMTDGQSRDTTMGFSVLDGLPMATRCGEVDPGAILYMQRQLGLGLAEVEDILYHDSGLLGVSGLSGDMRELLDSPDPRAAEAVDLFTFHVARQVAVMASTLGGIERLVFTGGIGEHQGAVRESICARLAWLGVVLDVEANRRGGPSISAGGGRVTVLVIPADEERVIARHVLASLPR</sequence>
<dbReference type="PANTHER" id="PTHR21060:SF21">
    <property type="entry name" value="ACETATE KINASE"/>
    <property type="match status" value="1"/>
</dbReference>
<comment type="subunit">
    <text evidence="9">Homodimer.</text>
</comment>
<feature type="binding site" evidence="9">
    <location>
        <position position="382"/>
    </location>
    <ligand>
        <name>Mg(2+)</name>
        <dbReference type="ChEBI" id="CHEBI:18420"/>
    </ligand>
</feature>
<comment type="similarity">
    <text evidence="1 9 10">Belongs to the acetokinase family.</text>
</comment>
<feature type="site" description="Transition state stabilizer" evidence="9">
    <location>
        <position position="244"/>
    </location>
</feature>
<feature type="active site" description="Proton donor/acceptor" evidence="9">
    <location>
        <position position="154"/>
    </location>
</feature>
<proteinExistence type="inferred from homology"/>
<dbReference type="GO" id="GO:0005829">
    <property type="term" value="C:cytosol"/>
    <property type="evidence" value="ECO:0007669"/>
    <property type="project" value="TreeGrafter"/>
</dbReference>
<evidence type="ECO:0000313" key="12">
    <source>
        <dbReference type="Proteomes" id="UP000613160"/>
    </source>
</evidence>
<evidence type="ECO:0000256" key="6">
    <source>
        <dbReference type="ARBA" id="ARBA00022777"/>
    </source>
</evidence>
<comment type="subcellular location">
    <subcellularLocation>
        <location evidence="9">Cytoplasm</location>
    </subcellularLocation>
</comment>
<keyword evidence="8 9" id="KW-0460">Magnesium</keyword>
<dbReference type="PANTHER" id="PTHR21060">
    <property type="entry name" value="ACETATE KINASE"/>
    <property type="match status" value="1"/>
</dbReference>
<comment type="cofactor">
    <cofactor evidence="9">
        <name>Mg(2+)</name>
        <dbReference type="ChEBI" id="CHEBI:18420"/>
    </cofactor>
    <cofactor evidence="9">
        <name>Mn(2+)</name>
        <dbReference type="ChEBI" id="CHEBI:29035"/>
    </cofactor>
    <text evidence="9">Mg(2+). Can also accept Mn(2+).</text>
</comment>
<keyword evidence="5 9" id="KW-0547">Nucleotide-binding</keyword>
<dbReference type="SUPFAM" id="SSF53067">
    <property type="entry name" value="Actin-like ATPase domain"/>
    <property type="match status" value="2"/>
</dbReference>
<comment type="catalytic activity">
    <reaction evidence="9">
        <text>acetate + ATP = acetyl phosphate + ADP</text>
        <dbReference type="Rhea" id="RHEA:11352"/>
        <dbReference type="ChEBI" id="CHEBI:22191"/>
        <dbReference type="ChEBI" id="CHEBI:30089"/>
        <dbReference type="ChEBI" id="CHEBI:30616"/>
        <dbReference type="ChEBI" id="CHEBI:456216"/>
        <dbReference type="EC" id="2.7.2.1"/>
    </reaction>
</comment>
<dbReference type="PRINTS" id="PR00471">
    <property type="entry name" value="ACETATEKNASE"/>
</dbReference>
<evidence type="ECO:0000256" key="3">
    <source>
        <dbReference type="ARBA" id="ARBA00022679"/>
    </source>
</evidence>
<evidence type="ECO:0000256" key="8">
    <source>
        <dbReference type="ARBA" id="ARBA00022842"/>
    </source>
</evidence>
<dbReference type="PIRSF" id="PIRSF000722">
    <property type="entry name" value="Acetate_prop_kin"/>
    <property type="match status" value="1"/>
</dbReference>
<dbReference type="GO" id="GO:0006083">
    <property type="term" value="P:acetate metabolic process"/>
    <property type="evidence" value="ECO:0007669"/>
    <property type="project" value="TreeGrafter"/>
</dbReference>
<dbReference type="AlphaFoldDB" id="A0A917DIJ5"/>
<dbReference type="EC" id="2.7.2.1" evidence="9"/>
<evidence type="ECO:0000256" key="4">
    <source>
        <dbReference type="ARBA" id="ARBA00022723"/>
    </source>
</evidence>
<feature type="binding site" evidence="9">
    <location>
        <position position="18"/>
    </location>
    <ligand>
        <name>Mg(2+)</name>
        <dbReference type="ChEBI" id="CHEBI:18420"/>
    </ligand>
</feature>
<dbReference type="GO" id="GO:0008776">
    <property type="term" value="F:acetate kinase activity"/>
    <property type="evidence" value="ECO:0007669"/>
    <property type="project" value="UniProtKB-UniRule"/>
</dbReference>
<keyword evidence="2 9" id="KW-0963">Cytoplasm</keyword>
<evidence type="ECO:0000256" key="9">
    <source>
        <dbReference type="HAMAP-Rule" id="MF_00020"/>
    </source>
</evidence>
<comment type="pathway">
    <text evidence="9">Metabolic intermediate biosynthesis; acetyl-CoA biosynthesis; acetyl-CoA from acetate: step 1/2.</text>
</comment>
<feature type="site" description="Transition state stabilizer" evidence="9">
    <location>
        <position position="185"/>
    </location>
</feature>
<feature type="binding site" evidence="9">
    <location>
        <position position="97"/>
    </location>
    <ligand>
        <name>substrate</name>
    </ligand>
</feature>
<dbReference type="RefSeq" id="WP_244640488.1">
    <property type="nucleotide sequence ID" value="NZ_BMJJ01000018.1"/>
</dbReference>
<dbReference type="GO" id="GO:0005524">
    <property type="term" value="F:ATP binding"/>
    <property type="evidence" value="ECO:0007669"/>
    <property type="project" value="UniProtKB-KW"/>
</dbReference>
<dbReference type="EMBL" id="BMJJ01000018">
    <property type="protein sequence ID" value="GGD41312.1"/>
    <property type="molecule type" value="Genomic_DNA"/>
</dbReference>
<dbReference type="HAMAP" id="MF_00020">
    <property type="entry name" value="Acetate_kinase"/>
    <property type="match status" value="1"/>
</dbReference>
<keyword evidence="12" id="KW-1185">Reference proteome</keyword>
<feature type="binding site" evidence="9">
    <location>
        <begin position="286"/>
        <end position="288"/>
    </location>
    <ligand>
        <name>ATP</name>
        <dbReference type="ChEBI" id="CHEBI:30616"/>
    </ligand>
</feature>
<evidence type="ECO:0000256" key="7">
    <source>
        <dbReference type="ARBA" id="ARBA00022840"/>
    </source>
</evidence>
<keyword evidence="4 9" id="KW-0479">Metal-binding</keyword>
<dbReference type="Gene3D" id="3.30.420.40">
    <property type="match status" value="2"/>
</dbReference>
<dbReference type="NCBIfam" id="TIGR00016">
    <property type="entry name" value="ackA"/>
    <property type="match status" value="1"/>
</dbReference>
<feature type="binding site" evidence="9">
    <location>
        <begin position="331"/>
        <end position="335"/>
    </location>
    <ligand>
        <name>ATP</name>
        <dbReference type="ChEBI" id="CHEBI:30616"/>
    </ligand>
</feature>
<dbReference type="InterPro" id="IPR023865">
    <property type="entry name" value="Aliphatic_acid_kinase_CS"/>
</dbReference>
<evidence type="ECO:0000313" key="11">
    <source>
        <dbReference type="EMBL" id="GGD41312.1"/>
    </source>
</evidence>
<dbReference type="InterPro" id="IPR004372">
    <property type="entry name" value="Ac/propionate_kinase"/>
</dbReference>
<evidence type="ECO:0000256" key="10">
    <source>
        <dbReference type="RuleBase" id="RU003835"/>
    </source>
</evidence>
<name>A0A917DIJ5_9HYPH</name>
<organism evidence="11 12">
    <name type="scientific">Aureimonas glaciei</name>
    <dbReference type="NCBI Taxonomy" id="1776957"/>
    <lineage>
        <taxon>Bacteria</taxon>
        <taxon>Pseudomonadati</taxon>
        <taxon>Pseudomonadota</taxon>
        <taxon>Alphaproteobacteria</taxon>
        <taxon>Hyphomicrobiales</taxon>
        <taxon>Aurantimonadaceae</taxon>
        <taxon>Aureimonas</taxon>
    </lineage>
</organism>
<comment type="function">
    <text evidence="9">Catalyzes the formation of acetyl phosphate from acetate and ATP. Can also catalyze the reverse reaction.</text>
</comment>
<dbReference type="GO" id="GO:0000287">
    <property type="term" value="F:magnesium ion binding"/>
    <property type="evidence" value="ECO:0007669"/>
    <property type="project" value="UniProtKB-UniRule"/>
</dbReference>
<dbReference type="InterPro" id="IPR000890">
    <property type="entry name" value="Aliphatic_acid_kin_short-chain"/>
</dbReference>
<dbReference type="InterPro" id="IPR043129">
    <property type="entry name" value="ATPase_NBD"/>
</dbReference>
<dbReference type="Pfam" id="PF00871">
    <property type="entry name" value="Acetate_kinase"/>
    <property type="match status" value="1"/>
</dbReference>
<keyword evidence="7 9" id="KW-0067">ATP-binding</keyword>
<gene>
    <name evidence="9 11" type="primary">ackA</name>
    <name evidence="11" type="ORF">GCM10011335_50050</name>
</gene>
<reference evidence="11" key="1">
    <citation type="journal article" date="2014" name="Int. J. Syst. Evol. Microbiol.">
        <title>Complete genome sequence of Corynebacterium casei LMG S-19264T (=DSM 44701T), isolated from a smear-ripened cheese.</title>
        <authorList>
            <consortium name="US DOE Joint Genome Institute (JGI-PGF)"/>
            <person name="Walter F."/>
            <person name="Albersmeier A."/>
            <person name="Kalinowski J."/>
            <person name="Ruckert C."/>
        </authorList>
    </citation>
    <scope>NUCLEOTIDE SEQUENCE</scope>
    <source>
        <strain evidence="11">CGMCC 1.15493</strain>
    </source>
</reference>
<evidence type="ECO:0000256" key="5">
    <source>
        <dbReference type="ARBA" id="ARBA00022741"/>
    </source>
</evidence>
<feature type="binding site" evidence="9">
    <location>
        <begin position="211"/>
        <end position="215"/>
    </location>
    <ligand>
        <name>ATP</name>
        <dbReference type="ChEBI" id="CHEBI:30616"/>
    </ligand>
</feature>
<feature type="binding site" evidence="9">
    <location>
        <position position="25"/>
    </location>
    <ligand>
        <name>ATP</name>
        <dbReference type="ChEBI" id="CHEBI:30616"/>
    </ligand>
</feature>
<keyword evidence="6 9" id="KW-0418">Kinase</keyword>
<protein>
    <recommendedName>
        <fullName evidence="9">Acetate kinase</fullName>
        <ecNumber evidence="9">2.7.2.1</ecNumber>
    </recommendedName>
    <alternativeName>
        <fullName evidence="9">Acetokinase</fullName>
    </alternativeName>
</protein>
<evidence type="ECO:0000256" key="1">
    <source>
        <dbReference type="ARBA" id="ARBA00008748"/>
    </source>
</evidence>
<dbReference type="GO" id="GO:0006085">
    <property type="term" value="P:acetyl-CoA biosynthetic process"/>
    <property type="evidence" value="ECO:0007669"/>
    <property type="project" value="UniProtKB-UniRule"/>
</dbReference>
<dbReference type="PROSITE" id="PS01075">
    <property type="entry name" value="ACETATE_KINASE_1"/>
    <property type="match status" value="1"/>
</dbReference>
<keyword evidence="3 9" id="KW-0808">Transferase</keyword>
<accession>A0A917DIJ5</accession>